<evidence type="ECO:0000313" key="2">
    <source>
        <dbReference type="EMBL" id="GMK43674.1"/>
    </source>
</evidence>
<keyword evidence="3" id="KW-1185">Reference proteome</keyword>
<keyword evidence="1" id="KW-0732">Signal</keyword>
<feature type="chain" id="PRO_5045907278" evidence="1">
    <location>
        <begin position="24"/>
        <end position="108"/>
    </location>
</feature>
<dbReference type="PROSITE" id="PS51257">
    <property type="entry name" value="PROKAR_LIPOPROTEIN"/>
    <property type="match status" value="1"/>
</dbReference>
<accession>A0ABQ6NFY4</accession>
<dbReference type="Proteomes" id="UP001285921">
    <property type="component" value="Unassembled WGS sequence"/>
</dbReference>
<comment type="caution">
    <text evidence="2">The sequence shown here is derived from an EMBL/GenBank/DDBJ whole genome shotgun (WGS) entry which is preliminary data.</text>
</comment>
<sequence>MRWSMRKAGLCAAILLLAVMMLGACCSKEQGRGTFAVNVKVIDKGEGDDGQYWIMIAYPDKKRLKSVDKIILAESVWNTVQIDHKYTVRYIRQEDGTYSFSAITPLKD</sequence>
<protein>
    <submittedName>
        <fullName evidence="2">Uncharacterized protein</fullName>
    </submittedName>
</protein>
<evidence type="ECO:0000313" key="3">
    <source>
        <dbReference type="Proteomes" id="UP001285921"/>
    </source>
</evidence>
<reference evidence="2 3" key="1">
    <citation type="submission" date="2023-05" db="EMBL/GenBank/DDBJ databases">
        <title>Draft genome of Paenibacillus sp. CCS26.</title>
        <authorList>
            <person name="Akita H."/>
            <person name="Shinto Y."/>
            <person name="Kimura Z."/>
        </authorList>
    </citation>
    <scope>NUCLEOTIDE SEQUENCE [LARGE SCALE GENOMIC DNA]</scope>
    <source>
        <strain evidence="2 3">CCS26</strain>
    </source>
</reference>
<organism evidence="2 3">
    <name type="scientific">Paenibacillus glycanilyticus</name>
    <dbReference type="NCBI Taxonomy" id="126569"/>
    <lineage>
        <taxon>Bacteria</taxon>
        <taxon>Bacillati</taxon>
        <taxon>Bacillota</taxon>
        <taxon>Bacilli</taxon>
        <taxon>Bacillales</taxon>
        <taxon>Paenibacillaceae</taxon>
        <taxon>Paenibacillus</taxon>
    </lineage>
</organism>
<feature type="signal peptide" evidence="1">
    <location>
        <begin position="1"/>
        <end position="23"/>
    </location>
</feature>
<evidence type="ECO:0000256" key="1">
    <source>
        <dbReference type="SAM" id="SignalP"/>
    </source>
</evidence>
<proteinExistence type="predicted"/>
<gene>
    <name evidence="2" type="ORF">PghCCS26_08010</name>
</gene>
<name>A0ABQ6NFY4_9BACL</name>
<dbReference type="EMBL" id="BTCL01000002">
    <property type="protein sequence ID" value="GMK43674.1"/>
    <property type="molecule type" value="Genomic_DNA"/>
</dbReference>